<keyword evidence="2 6" id="KW-0805">Transcription regulation</keyword>
<dbReference type="GO" id="GO:0016251">
    <property type="term" value="F:RNA polymerase II general transcription initiation factor activity"/>
    <property type="evidence" value="ECO:0007669"/>
    <property type="project" value="TreeGrafter"/>
</dbReference>
<organism evidence="8 9">
    <name type="scientific">Aspergillus turcosus</name>
    <dbReference type="NCBI Taxonomy" id="1245748"/>
    <lineage>
        <taxon>Eukaryota</taxon>
        <taxon>Fungi</taxon>
        <taxon>Dikarya</taxon>
        <taxon>Ascomycota</taxon>
        <taxon>Pezizomycotina</taxon>
        <taxon>Eurotiomycetes</taxon>
        <taxon>Eurotiomycetidae</taxon>
        <taxon>Eurotiales</taxon>
        <taxon>Aspergillaceae</taxon>
        <taxon>Aspergillus</taxon>
        <taxon>Aspergillus subgen. Fumigati</taxon>
    </lineage>
</organism>
<dbReference type="AlphaFoldDB" id="A0A229Z6Q2"/>
<dbReference type="STRING" id="1245748.A0A229Z6Q2"/>
<feature type="compositionally biased region" description="Pro residues" evidence="7">
    <location>
        <begin position="8"/>
        <end position="21"/>
    </location>
</feature>
<dbReference type="PANTHER" id="PTHR21242">
    <property type="entry name" value="TRANSCRIPTION INITIATION FACTOR TFIID SUBUNIT 10"/>
    <property type="match status" value="1"/>
</dbReference>
<dbReference type="EMBL" id="NIDN02000041">
    <property type="protein sequence ID" value="RLL98986.1"/>
    <property type="molecule type" value="Genomic_DNA"/>
</dbReference>
<comment type="function">
    <text evidence="6">Functions as a component of both the DNA-binding general transcription initiation factor complex TFIID and the transcription coactivator SAGA complex. Binding of TFIID to a promoter (with or without TATA element) is the initial step in pre-initiation complex (PIC) formation. TFIID plays a key role in the regulation of gene expression by RNA polymerase II through different activities such as transcription activator interaction, core promoter recognition and selectivity, TFIIA and TFIIB interaction, chromatin modification (histone acetylation by TAF1), facilitation of DNA opening and initiation of transcription. SAGA acts as a general cofactor required for essentially all RNA polymerase II transcription. At the promoters, SAGA is required for transcription pre-initiation complex (PIC) recruitment. It influences RNA polymerase II transcriptional activity through different activities such as TBP interaction (via core/TAF module) and promoter selectivity, interaction with transcription activators (via Tra1/SPT module), and chromatin modification through histone acetylation (via HAT module) and deubiquitination (via DUB module). SAGA preferentially acetylates histones H3 (to form H3K9ac, H3K14ac, H3K18ac and H3K23ac) and H2B and deubiquitinates histone H2B. SAGA interacts with DNA via upstream activating sequences (UASs).</text>
</comment>
<evidence type="ECO:0000256" key="4">
    <source>
        <dbReference type="ARBA" id="ARBA00023242"/>
    </source>
</evidence>
<dbReference type="GO" id="GO:0006367">
    <property type="term" value="P:transcription initiation at RNA polymerase II promoter"/>
    <property type="evidence" value="ECO:0007669"/>
    <property type="project" value="TreeGrafter"/>
</dbReference>
<comment type="caution">
    <text evidence="8">The sequence shown here is derived from an EMBL/GenBank/DDBJ whole genome shotgun (WGS) entry which is preliminary data.</text>
</comment>
<feature type="region of interest" description="Disordered" evidence="7">
    <location>
        <begin position="1"/>
        <end position="99"/>
    </location>
</feature>
<evidence type="ECO:0000256" key="3">
    <source>
        <dbReference type="ARBA" id="ARBA00023163"/>
    </source>
</evidence>
<protein>
    <recommendedName>
        <fullName evidence="6">Transcription initiation factor TFIID subunit 10</fullName>
    </recommendedName>
</protein>
<keyword evidence="9" id="KW-1185">Reference proteome</keyword>
<dbReference type="GO" id="GO:0005669">
    <property type="term" value="C:transcription factor TFIID complex"/>
    <property type="evidence" value="ECO:0007669"/>
    <property type="project" value="TreeGrafter"/>
</dbReference>
<feature type="compositionally biased region" description="Gly residues" evidence="7">
    <location>
        <begin position="247"/>
        <end position="258"/>
    </location>
</feature>
<evidence type="ECO:0000256" key="7">
    <source>
        <dbReference type="SAM" id="MobiDB-lite"/>
    </source>
</evidence>
<name>A0A229Z6Q2_9EURO</name>
<sequence>MADSSTPSQPPAPPSSQPPPSSQIGSQELPSSSSTQATVTGEPSGTSESPVVPKQEPNTTDVAALDASIEQDIDMNTGSNTNVPGASDGDNTTGNPVQDAVPTSVDAIAAAVAPSKKETSLREFLSKMDDYAPIIPDAVTAHYLTLAGLPPPGNGPNQTPPHLARLLALATQKFIADIAADSYQYARIRASNSTSASNPMGSLNAASGLNVPGGAGGAGAAGGAAGAGGGDAGKGKANMHLGIQRPGFGGGGSGGSGQGRTVLTMEDLGMAVAEYGVSVKRGEFYR</sequence>
<dbReference type="GO" id="GO:0000124">
    <property type="term" value="C:SAGA complex"/>
    <property type="evidence" value="ECO:0007669"/>
    <property type="project" value="TreeGrafter"/>
</dbReference>
<comment type="subcellular location">
    <subcellularLocation>
        <location evidence="1 6">Nucleus</location>
    </subcellularLocation>
</comment>
<accession>A0A229Z6Q2</accession>
<keyword evidence="3 6" id="KW-0804">Transcription</keyword>
<reference evidence="8 9" key="1">
    <citation type="submission" date="2018-08" db="EMBL/GenBank/DDBJ databases">
        <title>Draft genome sequences of two Aspergillus turcosus clinical strains isolated from bronchoalveolar lavage fluid: one azole-susceptible and the other azole-resistant.</title>
        <authorList>
            <person name="Parent-Michaud M."/>
            <person name="Dufresne P.J."/>
            <person name="Fournier E."/>
            <person name="Martineau C."/>
            <person name="Moreira S."/>
            <person name="Perkins V."/>
            <person name="De Repentigny L."/>
            <person name="Dufresne S.F."/>
        </authorList>
    </citation>
    <scope>NUCLEOTIDE SEQUENCE [LARGE SCALE GENOMIC DNA]</scope>
    <source>
        <strain evidence="8">HMR AF 1038</strain>
    </source>
</reference>
<evidence type="ECO:0000256" key="2">
    <source>
        <dbReference type="ARBA" id="ARBA00023015"/>
    </source>
</evidence>
<evidence type="ECO:0000256" key="1">
    <source>
        <dbReference type="ARBA" id="ARBA00004123"/>
    </source>
</evidence>
<dbReference type="PIRSF" id="PIRSF017246">
    <property type="entry name" value="TFIID_TAF10"/>
    <property type="match status" value="1"/>
</dbReference>
<dbReference type="CDD" id="cd07982">
    <property type="entry name" value="HFD_TAF10"/>
    <property type="match status" value="1"/>
</dbReference>
<evidence type="ECO:0000313" key="9">
    <source>
        <dbReference type="Proteomes" id="UP000215289"/>
    </source>
</evidence>
<dbReference type="InterPro" id="IPR003923">
    <property type="entry name" value="TAF10"/>
</dbReference>
<feature type="compositionally biased region" description="Polar residues" evidence="7">
    <location>
        <begin position="28"/>
        <end position="49"/>
    </location>
</feature>
<dbReference type="GO" id="GO:1990841">
    <property type="term" value="F:promoter-specific chromatin binding"/>
    <property type="evidence" value="ECO:0007669"/>
    <property type="project" value="TreeGrafter"/>
</dbReference>
<gene>
    <name evidence="8" type="ORF">CFD26_107652</name>
</gene>
<dbReference type="Pfam" id="PF03540">
    <property type="entry name" value="TAF10"/>
    <property type="match status" value="1"/>
</dbReference>
<evidence type="ECO:0000256" key="5">
    <source>
        <dbReference type="ARBA" id="ARBA00025730"/>
    </source>
</evidence>
<dbReference type="PANTHER" id="PTHR21242:SF0">
    <property type="entry name" value="TRANSCRIPTION INITIATION FACTOR TFIID SUBUNIT 10"/>
    <property type="match status" value="1"/>
</dbReference>
<proteinExistence type="inferred from homology"/>
<feature type="region of interest" description="Disordered" evidence="7">
    <location>
        <begin position="237"/>
        <end position="260"/>
    </location>
</feature>
<evidence type="ECO:0000256" key="6">
    <source>
        <dbReference type="PIRNR" id="PIRNR017246"/>
    </source>
</evidence>
<keyword evidence="4 6" id="KW-0539">Nucleus</keyword>
<dbReference type="OrthoDB" id="154356at2759"/>
<evidence type="ECO:0000313" key="8">
    <source>
        <dbReference type="EMBL" id="RLL98986.1"/>
    </source>
</evidence>
<dbReference type="Proteomes" id="UP000215289">
    <property type="component" value="Unassembled WGS sequence"/>
</dbReference>
<feature type="compositionally biased region" description="Polar residues" evidence="7">
    <location>
        <begin position="74"/>
        <end position="96"/>
    </location>
</feature>
<comment type="similarity">
    <text evidence="5 6">Belongs to the TAF10 family.</text>
</comment>